<evidence type="ECO:0000256" key="2">
    <source>
        <dbReference type="ARBA" id="ARBA00023002"/>
    </source>
</evidence>
<comment type="similarity">
    <text evidence="1 4">Belongs to the D-isomer specific 2-hydroxyacid dehydrogenase family.</text>
</comment>
<dbReference type="CDD" id="cd05301">
    <property type="entry name" value="GDH"/>
    <property type="match status" value="1"/>
</dbReference>
<dbReference type="Pfam" id="PF02826">
    <property type="entry name" value="2-Hacid_dh_C"/>
    <property type="match status" value="1"/>
</dbReference>
<dbReference type="FunFam" id="3.40.50.720:FF:000203">
    <property type="entry name" value="D-3-phosphoglycerate dehydrogenase (SerA)"/>
    <property type="match status" value="1"/>
</dbReference>
<keyword evidence="7" id="KW-0670">Pyruvate</keyword>
<evidence type="ECO:0000256" key="3">
    <source>
        <dbReference type="ARBA" id="ARBA00023027"/>
    </source>
</evidence>
<dbReference type="InterPro" id="IPR050223">
    <property type="entry name" value="D-isomer_2-hydroxyacid_DH"/>
</dbReference>
<reference evidence="7 8" key="1">
    <citation type="submission" date="2019-03" db="EMBL/GenBank/DDBJ databases">
        <title>Genomic Encyclopedia of Type Strains, Phase IV (KMG-IV): sequencing the most valuable type-strain genomes for metagenomic binning, comparative biology and taxonomic classification.</title>
        <authorList>
            <person name="Goeker M."/>
        </authorList>
    </citation>
    <scope>NUCLEOTIDE SEQUENCE [LARGE SCALE GENOMIC DNA]</scope>
    <source>
        <strain evidence="7 8">DSM 100048</strain>
    </source>
</reference>
<dbReference type="Pfam" id="PF00389">
    <property type="entry name" value="2-Hacid_dh"/>
    <property type="match status" value="1"/>
</dbReference>
<sequence>MKPSVLIARPVPKAVVDYASQHFDAVFSEQTLATEQALEKAQALRPSGIVFGGHLKLPAEAIARLPDSVRVLSTTSVGFDHIDVEAARKRGIVVTNAPSAITDCTADLAFMLLLCASRRAYEYSTLVRTGWKRNLGFDEMPGMRVSGKTLGIYGMGRIGRAVAQRARGFNMRVLYHDVQRLPEELEQGATYYETLEAMLPHCDALTLHAPATPETKGVIDARRLALLPRGAVLVNAARGTLVNEDDLIEALRSGQLRAAGLDTFQREPDPDPRLVELPNTFLTPHIGGATEETRTGLGLRALENVREVLSGKPALDPL</sequence>
<accession>A0A4R3UUH4</accession>
<dbReference type="GO" id="GO:0030267">
    <property type="term" value="F:glyoxylate reductase (NADPH) activity"/>
    <property type="evidence" value="ECO:0007669"/>
    <property type="project" value="TreeGrafter"/>
</dbReference>
<dbReference type="InterPro" id="IPR006139">
    <property type="entry name" value="D-isomer_2_OHA_DH_cat_dom"/>
</dbReference>
<dbReference type="InterPro" id="IPR029753">
    <property type="entry name" value="D-isomer_DH_CS"/>
</dbReference>
<evidence type="ECO:0000259" key="6">
    <source>
        <dbReference type="Pfam" id="PF02826"/>
    </source>
</evidence>
<organism evidence="7 8">
    <name type="scientific">Paracandidimonas soli</name>
    <dbReference type="NCBI Taxonomy" id="1917182"/>
    <lineage>
        <taxon>Bacteria</taxon>
        <taxon>Pseudomonadati</taxon>
        <taxon>Pseudomonadota</taxon>
        <taxon>Betaproteobacteria</taxon>
        <taxon>Burkholderiales</taxon>
        <taxon>Alcaligenaceae</taxon>
        <taxon>Paracandidimonas</taxon>
    </lineage>
</organism>
<dbReference type="SUPFAM" id="SSF52283">
    <property type="entry name" value="Formate/glycerate dehydrogenase catalytic domain-like"/>
    <property type="match status" value="1"/>
</dbReference>
<dbReference type="PANTHER" id="PTHR10996">
    <property type="entry name" value="2-HYDROXYACID DEHYDROGENASE-RELATED"/>
    <property type="match status" value="1"/>
</dbReference>
<protein>
    <submittedName>
        <fullName evidence="7">Hydroxypyruvate reductase</fullName>
    </submittedName>
</protein>
<dbReference type="SUPFAM" id="SSF51735">
    <property type="entry name" value="NAD(P)-binding Rossmann-fold domains"/>
    <property type="match status" value="1"/>
</dbReference>
<gene>
    <name evidence="7" type="ORF">EV686_11136</name>
</gene>
<evidence type="ECO:0000313" key="8">
    <source>
        <dbReference type="Proteomes" id="UP000294692"/>
    </source>
</evidence>
<name>A0A4R3UUH4_9BURK</name>
<keyword evidence="3" id="KW-0520">NAD</keyword>
<dbReference type="InterPro" id="IPR029752">
    <property type="entry name" value="D-isomer_DH_CS1"/>
</dbReference>
<evidence type="ECO:0000256" key="1">
    <source>
        <dbReference type="ARBA" id="ARBA00005854"/>
    </source>
</evidence>
<dbReference type="InterPro" id="IPR036291">
    <property type="entry name" value="NAD(P)-bd_dom_sf"/>
</dbReference>
<dbReference type="AlphaFoldDB" id="A0A4R3UUH4"/>
<keyword evidence="2 4" id="KW-0560">Oxidoreductase</keyword>
<keyword evidence="8" id="KW-1185">Reference proteome</keyword>
<comment type="caution">
    <text evidence="7">The sequence shown here is derived from an EMBL/GenBank/DDBJ whole genome shotgun (WGS) entry which is preliminary data.</text>
</comment>
<dbReference type="GO" id="GO:0005829">
    <property type="term" value="C:cytosol"/>
    <property type="evidence" value="ECO:0007669"/>
    <property type="project" value="TreeGrafter"/>
</dbReference>
<feature type="domain" description="D-isomer specific 2-hydroxyacid dehydrogenase catalytic" evidence="5">
    <location>
        <begin position="5"/>
        <end position="315"/>
    </location>
</feature>
<dbReference type="RefSeq" id="WP_132478038.1">
    <property type="nucleotide sequence ID" value="NZ_JBHRVM010000001.1"/>
</dbReference>
<dbReference type="InterPro" id="IPR006140">
    <property type="entry name" value="D-isomer_DH_NAD-bd"/>
</dbReference>
<proteinExistence type="inferred from homology"/>
<feature type="domain" description="D-isomer specific 2-hydroxyacid dehydrogenase NAD-binding" evidence="6">
    <location>
        <begin position="110"/>
        <end position="287"/>
    </location>
</feature>
<dbReference type="GO" id="GO:0016618">
    <property type="term" value="F:hydroxypyruvate reductase [NAD(P)H] activity"/>
    <property type="evidence" value="ECO:0007669"/>
    <property type="project" value="TreeGrafter"/>
</dbReference>
<dbReference type="Gene3D" id="3.40.50.720">
    <property type="entry name" value="NAD(P)-binding Rossmann-like Domain"/>
    <property type="match status" value="2"/>
</dbReference>
<dbReference type="PROSITE" id="PS00671">
    <property type="entry name" value="D_2_HYDROXYACID_DH_3"/>
    <property type="match status" value="1"/>
</dbReference>
<evidence type="ECO:0000259" key="5">
    <source>
        <dbReference type="Pfam" id="PF00389"/>
    </source>
</evidence>
<dbReference type="PROSITE" id="PS00670">
    <property type="entry name" value="D_2_HYDROXYACID_DH_2"/>
    <property type="match status" value="1"/>
</dbReference>
<evidence type="ECO:0000256" key="4">
    <source>
        <dbReference type="RuleBase" id="RU003719"/>
    </source>
</evidence>
<dbReference type="EMBL" id="SMBX01000011">
    <property type="protein sequence ID" value="TCU93684.1"/>
    <property type="molecule type" value="Genomic_DNA"/>
</dbReference>
<evidence type="ECO:0000313" key="7">
    <source>
        <dbReference type="EMBL" id="TCU93684.1"/>
    </source>
</evidence>
<dbReference type="PANTHER" id="PTHR10996:SF283">
    <property type="entry name" value="GLYOXYLATE_HYDROXYPYRUVATE REDUCTASE B"/>
    <property type="match status" value="1"/>
</dbReference>
<dbReference type="OrthoDB" id="9805416at2"/>
<dbReference type="Proteomes" id="UP000294692">
    <property type="component" value="Unassembled WGS sequence"/>
</dbReference>
<dbReference type="PROSITE" id="PS00065">
    <property type="entry name" value="D_2_HYDROXYACID_DH_1"/>
    <property type="match status" value="1"/>
</dbReference>
<dbReference type="GO" id="GO:0051287">
    <property type="term" value="F:NAD binding"/>
    <property type="evidence" value="ECO:0007669"/>
    <property type="project" value="InterPro"/>
</dbReference>